<dbReference type="NCBIfam" id="NF004076">
    <property type="entry name" value="PRK05581.1-4"/>
    <property type="match status" value="1"/>
</dbReference>
<dbReference type="PANTHER" id="PTHR11749">
    <property type="entry name" value="RIBULOSE-5-PHOSPHATE-3-EPIMERASE"/>
    <property type="match status" value="1"/>
</dbReference>
<keyword evidence="13" id="KW-1185">Reference proteome</keyword>
<comment type="cofactor">
    <cofactor evidence="5">
        <name>Fe(2+)</name>
        <dbReference type="ChEBI" id="CHEBI:29033"/>
    </cofactor>
</comment>
<gene>
    <name evidence="10 12" type="primary">rpe</name>
    <name evidence="12" type="ORF">QU605_14940</name>
</gene>
<feature type="binding site" evidence="10">
    <location>
        <begin position="144"/>
        <end position="147"/>
    </location>
    <ligand>
        <name>substrate</name>
    </ligand>
</feature>
<evidence type="ECO:0000256" key="6">
    <source>
        <dbReference type="ARBA" id="ARBA00009541"/>
    </source>
</evidence>
<evidence type="ECO:0000256" key="9">
    <source>
        <dbReference type="ARBA" id="ARBA00023235"/>
    </source>
</evidence>
<dbReference type="InterPro" id="IPR026019">
    <property type="entry name" value="Ribul_P_3_epim"/>
</dbReference>
<dbReference type="Pfam" id="PF00834">
    <property type="entry name" value="Ribul_P_3_epim"/>
    <property type="match status" value="1"/>
</dbReference>
<evidence type="ECO:0000256" key="10">
    <source>
        <dbReference type="HAMAP-Rule" id="MF_02227"/>
    </source>
</evidence>
<evidence type="ECO:0000256" key="3">
    <source>
        <dbReference type="ARBA" id="ARBA00001941"/>
    </source>
</evidence>
<reference evidence="12" key="1">
    <citation type="submission" date="2023-06" db="EMBL/GenBank/DDBJ databases">
        <title>Robiginitalea aurantiacus sp. nov. and Algoriphagus sediminis sp. nov., isolated from coastal sediment.</title>
        <authorList>
            <person name="Zhou Z.Y."/>
            <person name="An J."/>
            <person name="Jia Y.W."/>
            <person name="Du Z.J."/>
        </authorList>
    </citation>
    <scope>NUCLEOTIDE SEQUENCE</scope>
    <source>
        <strain evidence="12">M39</strain>
    </source>
</reference>
<evidence type="ECO:0000256" key="8">
    <source>
        <dbReference type="ARBA" id="ARBA00022723"/>
    </source>
</evidence>
<feature type="active site" description="Proton acceptor" evidence="10">
    <location>
        <position position="37"/>
    </location>
</feature>
<sequence>MKRTAKIAPSLLAADFGNLDKDVKMVEDSQATWHHLDVMDGVFVPNISYGTPVVKAIRKAAKKPLDAHLMIVKPERYIDMFADLGVDNLTVHYEACPHLHRTLQAIRDTGMKAGIALNPHTPVSLLENSLEGADLICIMSVNPGFGGQSFIPNTYEKVRELRSMIDDKGLDTLIEIDGGVTLQNTAKLLEAGADVLVAGSFVFNSEDPEATIARMASVEVY</sequence>
<dbReference type="InterPro" id="IPR011060">
    <property type="entry name" value="RibuloseP-bd_barrel"/>
</dbReference>
<evidence type="ECO:0000313" key="12">
    <source>
        <dbReference type="EMBL" id="MDM9632772.1"/>
    </source>
</evidence>
<keyword evidence="10 11" id="KW-0119">Carbohydrate metabolism</keyword>
<dbReference type="NCBIfam" id="TIGR01163">
    <property type="entry name" value="rpe"/>
    <property type="match status" value="1"/>
</dbReference>
<dbReference type="EMBL" id="JAUDUY010000014">
    <property type="protein sequence ID" value="MDM9632772.1"/>
    <property type="molecule type" value="Genomic_DNA"/>
</dbReference>
<feature type="binding site" evidence="10">
    <location>
        <position position="68"/>
    </location>
    <ligand>
        <name>a divalent metal cation</name>
        <dbReference type="ChEBI" id="CHEBI:60240"/>
    </ligand>
</feature>
<evidence type="ECO:0000313" key="13">
    <source>
        <dbReference type="Proteomes" id="UP001174839"/>
    </source>
</evidence>
<feature type="active site" description="Proton donor" evidence="10">
    <location>
        <position position="177"/>
    </location>
</feature>
<comment type="cofactor">
    <cofactor evidence="4">
        <name>Zn(2+)</name>
        <dbReference type="ChEBI" id="CHEBI:29105"/>
    </cofactor>
</comment>
<feature type="binding site" evidence="10">
    <location>
        <position position="35"/>
    </location>
    <ligand>
        <name>a divalent metal cation</name>
        <dbReference type="ChEBI" id="CHEBI:60240"/>
    </ligand>
</feature>
<dbReference type="CDD" id="cd00429">
    <property type="entry name" value="RPE"/>
    <property type="match status" value="1"/>
</dbReference>
<accession>A0ABT7WIM7</accession>
<feature type="binding site" evidence="10">
    <location>
        <position position="177"/>
    </location>
    <ligand>
        <name>a divalent metal cation</name>
        <dbReference type="ChEBI" id="CHEBI:60240"/>
    </ligand>
</feature>
<keyword evidence="9 10" id="KW-0413">Isomerase</keyword>
<evidence type="ECO:0000256" key="1">
    <source>
        <dbReference type="ARBA" id="ARBA00001782"/>
    </source>
</evidence>
<comment type="caution">
    <text evidence="12">The sequence shown here is derived from an EMBL/GenBank/DDBJ whole genome shotgun (WGS) entry which is preliminary data.</text>
</comment>
<dbReference type="SUPFAM" id="SSF51366">
    <property type="entry name" value="Ribulose-phoshate binding barrel"/>
    <property type="match status" value="1"/>
</dbReference>
<evidence type="ECO:0000256" key="7">
    <source>
        <dbReference type="ARBA" id="ARBA00013188"/>
    </source>
</evidence>
<keyword evidence="8 10" id="KW-0479">Metal-binding</keyword>
<evidence type="ECO:0000256" key="2">
    <source>
        <dbReference type="ARBA" id="ARBA00001936"/>
    </source>
</evidence>
<dbReference type="EC" id="5.1.3.1" evidence="7 10"/>
<comment type="similarity">
    <text evidence="6 10 11">Belongs to the ribulose-phosphate 3-epimerase family.</text>
</comment>
<feature type="binding site" evidence="10">
    <location>
        <begin position="177"/>
        <end position="179"/>
    </location>
    <ligand>
        <name>substrate</name>
    </ligand>
</feature>
<name>A0ABT7WIM7_9FLAO</name>
<feature type="binding site" evidence="10">
    <location>
        <position position="10"/>
    </location>
    <ligand>
        <name>substrate</name>
    </ligand>
</feature>
<feature type="binding site" evidence="10">
    <location>
        <position position="68"/>
    </location>
    <ligand>
        <name>substrate</name>
    </ligand>
</feature>
<comment type="catalytic activity">
    <reaction evidence="1 10 11">
        <text>D-ribulose 5-phosphate = D-xylulose 5-phosphate</text>
        <dbReference type="Rhea" id="RHEA:13677"/>
        <dbReference type="ChEBI" id="CHEBI:57737"/>
        <dbReference type="ChEBI" id="CHEBI:58121"/>
        <dbReference type="EC" id="5.1.3.1"/>
    </reaction>
</comment>
<protein>
    <recommendedName>
        <fullName evidence="7 10">Ribulose-phosphate 3-epimerase</fullName>
        <ecNumber evidence="7 10">5.1.3.1</ecNumber>
    </recommendedName>
</protein>
<evidence type="ECO:0000256" key="11">
    <source>
        <dbReference type="PIRNR" id="PIRNR001461"/>
    </source>
</evidence>
<comment type="cofactor">
    <cofactor evidence="2">
        <name>Mn(2+)</name>
        <dbReference type="ChEBI" id="CHEBI:29035"/>
    </cofactor>
</comment>
<dbReference type="HAMAP" id="MF_02227">
    <property type="entry name" value="RPE"/>
    <property type="match status" value="1"/>
</dbReference>
<feature type="binding site" evidence="10">
    <location>
        <position position="37"/>
    </location>
    <ligand>
        <name>a divalent metal cation</name>
        <dbReference type="ChEBI" id="CHEBI:60240"/>
    </ligand>
</feature>
<organism evidence="12 13">
    <name type="scientific">Robiginitalea aurantiaca</name>
    <dbReference type="NCBI Taxonomy" id="3056915"/>
    <lineage>
        <taxon>Bacteria</taxon>
        <taxon>Pseudomonadati</taxon>
        <taxon>Bacteroidota</taxon>
        <taxon>Flavobacteriia</taxon>
        <taxon>Flavobacteriales</taxon>
        <taxon>Flavobacteriaceae</taxon>
        <taxon>Robiginitalea</taxon>
    </lineage>
</organism>
<dbReference type="Gene3D" id="3.20.20.70">
    <property type="entry name" value="Aldolase class I"/>
    <property type="match status" value="1"/>
</dbReference>
<evidence type="ECO:0000256" key="5">
    <source>
        <dbReference type="ARBA" id="ARBA00001954"/>
    </source>
</evidence>
<comment type="function">
    <text evidence="10">Catalyzes the reversible epimerization of D-ribulose 5-phosphate to D-xylulose 5-phosphate.</text>
</comment>
<evidence type="ECO:0000256" key="4">
    <source>
        <dbReference type="ARBA" id="ARBA00001947"/>
    </source>
</evidence>
<dbReference type="RefSeq" id="WP_289726137.1">
    <property type="nucleotide sequence ID" value="NZ_JAUDUY010000014.1"/>
</dbReference>
<dbReference type="PIRSF" id="PIRSF001461">
    <property type="entry name" value="RPE"/>
    <property type="match status" value="1"/>
</dbReference>
<dbReference type="PROSITE" id="PS01086">
    <property type="entry name" value="RIBUL_P_3_EPIMER_2"/>
    <property type="match status" value="1"/>
</dbReference>
<dbReference type="InterPro" id="IPR013785">
    <property type="entry name" value="Aldolase_TIM"/>
</dbReference>
<dbReference type="InterPro" id="IPR000056">
    <property type="entry name" value="Ribul_P_3_epim-like"/>
</dbReference>
<comment type="pathway">
    <text evidence="10">Carbohydrate degradation.</text>
</comment>
<dbReference type="GO" id="GO:0004750">
    <property type="term" value="F:D-ribulose-phosphate 3-epimerase activity"/>
    <property type="evidence" value="ECO:0007669"/>
    <property type="project" value="UniProtKB-EC"/>
</dbReference>
<comment type="cofactor">
    <cofactor evidence="10">
        <name>a divalent metal cation</name>
        <dbReference type="ChEBI" id="CHEBI:60240"/>
    </cofactor>
    <text evidence="10">Binds 1 divalent metal cation per subunit.</text>
</comment>
<proteinExistence type="inferred from homology"/>
<dbReference type="Proteomes" id="UP001174839">
    <property type="component" value="Unassembled WGS sequence"/>
</dbReference>
<comment type="cofactor">
    <cofactor evidence="3">
        <name>Co(2+)</name>
        <dbReference type="ChEBI" id="CHEBI:48828"/>
    </cofactor>
</comment>
<feature type="binding site" evidence="10">
    <location>
        <begin position="199"/>
        <end position="200"/>
    </location>
    <ligand>
        <name>substrate</name>
    </ligand>
</feature>